<keyword evidence="1" id="KW-0210">Decarboxylase</keyword>
<dbReference type="PANTHER" id="PTHR42818:SF1">
    <property type="entry name" value="SULFOPYRUVATE DECARBOXYLASE"/>
    <property type="match status" value="1"/>
</dbReference>
<organism evidence="5">
    <name type="scientific">marine metagenome</name>
    <dbReference type="NCBI Taxonomy" id="408172"/>
    <lineage>
        <taxon>unclassified sequences</taxon>
        <taxon>metagenomes</taxon>
        <taxon>ecological metagenomes</taxon>
    </lineage>
</organism>
<sequence length="314" mass="34502">MLQNSGLGNTVNPITSLLQNFEIPVLILVTLRGDPASDPDEPQHRLMGQITCNLLDLMGISWSWFPTENSEIPATLETIASSVINNGKSYALVVKKNSVKPYPIEKEPVKSLGTPDLIQKEKDIDSPYRREEVLRAIVENSREDDLIIATTGYAGRELYAIADNSNHFYMVGSMGCAVSIGLGLAKSKPNMRVIVIDGDGALLMRLGAMTSVGHENPDNLIHILLDNGEYESTGAQKTVSDTVQFCEMAIAAGYPRVSTLNSLKEIRKHLLPQKQRLSFLNVPIQSGTIDNLPRQVITPPQVASRFKKHIQGIE</sequence>
<reference evidence="5" key="1">
    <citation type="submission" date="2018-05" db="EMBL/GenBank/DDBJ databases">
        <authorList>
            <person name="Lanie J.A."/>
            <person name="Ng W.-L."/>
            <person name="Kazmierczak K.M."/>
            <person name="Andrzejewski T.M."/>
            <person name="Davidsen T.M."/>
            <person name="Wayne K.J."/>
            <person name="Tettelin H."/>
            <person name="Glass J.I."/>
            <person name="Rusch D."/>
            <person name="Podicherti R."/>
            <person name="Tsui H.-C.T."/>
            <person name="Winkler M.E."/>
        </authorList>
    </citation>
    <scope>NUCLEOTIDE SEQUENCE</scope>
</reference>
<dbReference type="EMBL" id="UINC01000991">
    <property type="protein sequence ID" value="SUZ66679.1"/>
    <property type="molecule type" value="Genomic_DNA"/>
</dbReference>
<protein>
    <recommendedName>
        <fullName evidence="4">Thiamine pyrophosphate enzyme TPP-binding domain-containing protein</fullName>
    </recommendedName>
</protein>
<evidence type="ECO:0000256" key="3">
    <source>
        <dbReference type="ARBA" id="ARBA00023239"/>
    </source>
</evidence>
<evidence type="ECO:0000256" key="1">
    <source>
        <dbReference type="ARBA" id="ARBA00022793"/>
    </source>
</evidence>
<name>A0A381PKU4_9ZZZZ</name>
<gene>
    <name evidence="5" type="ORF">METZ01_LOCUS19533</name>
</gene>
<keyword evidence="3" id="KW-0456">Lyase</keyword>
<dbReference type="Gene3D" id="3.40.50.970">
    <property type="match status" value="1"/>
</dbReference>
<evidence type="ECO:0000313" key="5">
    <source>
        <dbReference type="EMBL" id="SUZ66679.1"/>
    </source>
</evidence>
<accession>A0A381PKU4</accession>
<dbReference type="NCBIfam" id="TIGR03297">
    <property type="entry name" value="Ppyr-DeCO2ase"/>
    <property type="match status" value="1"/>
</dbReference>
<proteinExistence type="predicted"/>
<dbReference type="Pfam" id="PF02775">
    <property type="entry name" value="TPP_enzyme_C"/>
    <property type="match status" value="1"/>
</dbReference>
<dbReference type="CDD" id="cd07035">
    <property type="entry name" value="TPP_PYR_POX_like"/>
    <property type="match status" value="1"/>
</dbReference>
<dbReference type="GO" id="GO:0033980">
    <property type="term" value="F:phosphonopyruvate decarboxylase activity"/>
    <property type="evidence" value="ECO:0007669"/>
    <property type="project" value="InterPro"/>
</dbReference>
<dbReference type="GO" id="GO:0030976">
    <property type="term" value="F:thiamine pyrophosphate binding"/>
    <property type="evidence" value="ECO:0007669"/>
    <property type="project" value="InterPro"/>
</dbReference>
<dbReference type="InterPro" id="IPR051818">
    <property type="entry name" value="TPP_dependent_decarboxylase"/>
</dbReference>
<dbReference type="InterPro" id="IPR029061">
    <property type="entry name" value="THDP-binding"/>
</dbReference>
<dbReference type="GO" id="GO:0000287">
    <property type="term" value="F:magnesium ion binding"/>
    <property type="evidence" value="ECO:0007669"/>
    <property type="project" value="InterPro"/>
</dbReference>
<dbReference type="InterPro" id="IPR000399">
    <property type="entry name" value="TPP-bd_CS"/>
</dbReference>
<dbReference type="PROSITE" id="PS00187">
    <property type="entry name" value="TPP_ENZYMES"/>
    <property type="match status" value="1"/>
</dbReference>
<feature type="domain" description="Thiamine pyrophosphate enzyme TPP-binding" evidence="4">
    <location>
        <begin position="169"/>
        <end position="281"/>
    </location>
</feature>
<evidence type="ECO:0000259" key="4">
    <source>
        <dbReference type="Pfam" id="PF02775"/>
    </source>
</evidence>
<dbReference type="PANTHER" id="PTHR42818">
    <property type="entry name" value="SULFOPYRUVATE DECARBOXYLASE SUBUNIT ALPHA"/>
    <property type="match status" value="1"/>
</dbReference>
<dbReference type="InterPro" id="IPR017684">
    <property type="entry name" value="Phosphono-pyrv_decarboxylase"/>
</dbReference>
<dbReference type="SUPFAM" id="SSF52518">
    <property type="entry name" value="Thiamin diphosphate-binding fold (THDP-binding)"/>
    <property type="match status" value="1"/>
</dbReference>
<keyword evidence="2" id="KW-0786">Thiamine pyrophosphate</keyword>
<dbReference type="GO" id="GO:0032923">
    <property type="term" value="P:organic phosphonate biosynthetic process"/>
    <property type="evidence" value="ECO:0007669"/>
    <property type="project" value="InterPro"/>
</dbReference>
<dbReference type="InterPro" id="IPR011766">
    <property type="entry name" value="TPP_enzyme_TPP-bd"/>
</dbReference>
<evidence type="ECO:0000256" key="2">
    <source>
        <dbReference type="ARBA" id="ARBA00023052"/>
    </source>
</evidence>
<dbReference type="AlphaFoldDB" id="A0A381PKU4"/>